<accession>A0ABU7DJF0</accession>
<protein>
    <submittedName>
        <fullName evidence="2">Uncharacterized protein</fullName>
    </submittedName>
</protein>
<evidence type="ECO:0000313" key="2">
    <source>
        <dbReference type="EMBL" id="MED6275208.1"/>
    </source>
</evidence>
<evidence type="ECO:0000313" key="3">
    <source>
        <dbReference type="Proteomes" id="UP001352852"/>
    </source>
</evidence>
<reference evidence="2 3" key="1">
    <citation type="submission" date="2021-06" db="EMBL/GenBank/DDBJ databases">
        <authorList>
            <person name="Palmer J.M."/>
        </authorList>
    </citation>
    <scope>NUCLEOTIDE SEQUENCE [LARGE SCALE GENOMIC DNA]</scope>
    <source>
        <strain evidence="2 3">CL_MEX2019</strain>
        <tissue evidence="2">Muscle</tissue>
    </source>
</reference>
<feature type="compositionally biased region" description="Pro residues" evidence="1">
    <location>
        <begin position="113"/>
        <end position="124"/>
    </location>
</feature>
<gene>
    <name evidence="2" type="ORF">CHARACLAT_024222</name>
</gene>
<sequence length="160" mass="17685">MIEFSLSWCISDECLCMMLFNAFLIQSIKIRLHINARNYMHKHGRHASSTPVGLQQSHSHMHMCRSASEALLCTGLVSHACTHHFLLMQHWAFHALLSVDGEFAIRHTTIRPLPSPPTSPPPPSLSSLTCPPLSSTVVIEDENGDEEAMKNGTVKTSGEA</sequence>
<comment type="caution">
    <text evidence="2">The sequence shown here is derived from an EMBL/GenBank/DDBJ whole genome shotgun (WGS) entry which is preliminary data.</text>
</comment>
<feature type="region of interest" description="Disordered" evidence="1">
    <location>
        <begin position="110"/>
        <end position="160"/>
    </location>
</feature>
<feature type="compositionally biased region" description="Low complexity" evidence="1">
    <location>
        <begin position="125"/>
        <end position="136"/>
    </location>
</feature>
<evidence type="ECO:0000256" key="1">
    <source>
        <dbReference type="SAM" id="MobiDB-lite"/>
    </source>
</evidence>
<proteinExistence type="predicted"/>
<dbReference type="Proteomes" id="UP001352852">
    <property type="component" value="Unassembled WGS sequence"/>
</dbReference>
<keyword evidence="3" id="KW-1185">Reference proteome</keyword>
<name>A0ABU7DJF0_9TELE</name>
<organism evidence="2 3">
    <name type="scientific">Characodon lateralis</name>
    <dbReference type="NCBI Taxonomy" id="208331"/>
    <lineage>
        <taxon>Eukaryota</taxon>
        <taxon>Metazoa</taxon>
        <taxon>Chordata</taxon>
        <taxon>Craniata</taxon>
        <taxon>Vertebrata</taxon>
        <taxon>Euteleostomi</taxon>
        <taxon>Actinopterygii</taxon>
        <taxon>Neopterygii</taxon>
        <taxon>Teleostei</taxon>
        <taxon>Neoteleostei</taxon>
        <taxon>Acanthomorphata</taxon>
        <taxon>Ovalentaria</taxon>
        <taxon>Atherinomorphae</taxon>
        <taxon>Cyprinodontiformes</taxon>
        <taxon>Goodeidae</taxon>
        <taxon>Characodon</taxon>
    </lineage>
</organism>
<dbReference type="EMBL" id="JAHUTJ010027238">
    <property type="protein sequence ID" value="MED6275208.1"/>
    <property type="molecule type" value="Genomic_DNA"/>
</dbReference>